<evidence type="ECO:0000256" key="1">
    <source>
        <dbReference type="SAM" id="MobiDB-lite"/>
    </source>
</evidence>
<accession>B9FRP3</accession>
<protein>
    <submittedName>
        <fullName evidence="2">Uncharacterized protein</fullName>
    </submittedName>
</protein>
<evidence type="ECO:0000313" key="2">
    <source>
        <dbReference type="EMBL" id="EEE65154.1"/>
    </source>
</evidence>
<feature type="region of interest" description="Disordered" evidence="1">
    <location>
        <begin position="28"/>
        <end position="99"/>
    </location>
</feature>
<gene>
    <name evidence="2" type="ORF">OsJ_20243</name>
</gene>
<sequence>MVLSPNGPSIAIRSKWAGHNIPLGSAQMMRMPLELRHGPRSSSAPGDGEERRPPPSRRIWGTPLPPLPMAAAVPVPWSPESEFDGAEEAPSGARCRKESPHAAAALITDDAGVEGFEI</sequence>
<dbReference type="Proteomes" id="UP000007752">
    <property type="component" value="Chromosome 6"/>
</dbReference>
<dbReference type="HOGENOM" id="CLU_2504512_0_0_1"/>
<name>B9FRP3_ORYSJ</name>
<reference evidence="2" key="2">
    <citation type="submission" date="2008-12" db="EMBL/GenBank/DDBJ databases">
        <title>Improved gene annotation of the rice (Oryza sativa) genomes.</title>
        <authorList>
            <person name="Wang J."/>
            <person name="Li R."/>
            <person name="Fan W."/>
            <person name="Huang Q."/>
            <person name="Zhang J."/>
            <person name="Zhou Y."/>
            <person name="Hu Y."/>
            <person name="Zi S."/>
            <person name="Li J."/>
            <person name="Ni P."/>
            <person name="Zheng H."/>
            <person name="Zhang Y."/>
            <person name="Zhao M."/>
            <person name="Hao Q."/>
            <person name="McDermott J."/>
            <person name="Samudrala R."/>
            <person name="Kristiansen K."/>
            <person name="Wong G.K.-S."/>
        </authorList>
    </citation>
    <scope>NUCLEOTIDE SEQUENCE</scope>
</reference>
<dbReference type="EMBL" id="CM000143">
    <property type="protein sequence ID" value="EEE65154.1"/>
    <property type="molecule type" value="Genomic_DNA"/>
</dbReference>
<reference evidence="2" key="1">
    <citation type="journal article" date="2005" name="PLoS Biol.">
        <title>The genomes of Oryza sativa: a history of duplications.</title>
        <authorList>
            <person name="Yu J."/>
            <person name="Wang J."/>
            <person name="Lin W."/>
            <person name="Li S."/>
            <person name="Li H."/>
            <person name="Zhou J."/>
            <person name="Ni P."/>
            <person name="Dong W."/>
            <person name="Hu S."/>
            <person name="Zeng C."/>
            <person name="Zhang J."/>
            <person name="Zhang Y."/>
            <person name="Li R."/>
            <person name="Xu Z."/>
            <person name="Li S."/>
            <person name="Li X."/>
            <person name="Zheng H."/>
            <person name="Cong L."/>
            <person name="Lin L."/>
            <person name="Yin J."/>
            <person name="Geng J."/>
            <person name="Li G."/>
            <person name="Shi J."/>
            <person name="Liu J."/>
            <person name="Lv H."/>
            <person name="Li J."/>
            <person name="Wang J."/>
            <person name="Deng Y."/>
            <person name="Ran L."/>
            <person name="Shi X."/>
            <person name="Wang X."/>
            <person name="Wu Q."/>
            <person name="Li C."/>
            <person name="Ren X."/>
            <person name="Wang J."/>
            <person name="Wang X."/>
            <person name="Li D."/>
            <person name="Liu D."/>
            <person name="Zhang X."/>
            <person name="Ji Z."/>
            <person name="Zhao W."/>
            <person name="Sun Y."/>
            <person name="Zhang Z."/>
            <person name="Bao J."/>
            <person name="Han Y."/>
            <person name="Dong L."/>
            <person name="Ji J."/>
            <person name="Chen P."/>
            <person name="Wu S."/>
            <person name="Liu J."/>
            <person name="Xiao Y."/>
            <person name="Bu D."/>
            <person name="Tan J."/>
            <person name="Yang L."/>
            <person name="Ye C."/>
            <person name="Zhang J."/>
            <person name="Xu J."/>
            <person name="Zhou Y."/>
            <person name="Yu Y."/>
            <person name="Zhang B."/>
            <person name="Zhuang S."/>
            <person name="Wei H."/>
            <person name="Liu B."/>
            <person name="Lei M."/>
            <person name="Yu H."/>
            <person name="Li Y."/>
            <person name="Xu H."/>
            <person name="Wei S."/>
            <person name="He X."/>
            <person name="Fang L."/>
            <person name="Zhang Z."/>
            <person name="Zhang Y."/>
            <person name="Huang X."/>
            <person name="Su Z."/>
            <person name="Tong W."/>
            <person name="Li J."/>
            <person name="Tong Z."/>
            <person name="Li S."/>
            <person name="Ye J."/>
            <person name="Wang L."/>
            <person name="Fang L."/>
            <person name="Lei T."/>
            <person name="Chen C."/>
            <person name="Chen H."/>
            <person name="Xu Z."/>
            <person name="Li H."/>
            <person name="Huang H."/>
            <person name="Zhang F."/>
            <person name="Xu H."/>
            <person name="Li N."/>
            <person name="Zhao C."/>
            <person name="Li S."/>
            <person name="Dong L."/>
            <person name="Huang Y."/>
            <person name="Li L."/>
            <person name="Xi Y."/>
            <person name="Qi Q."/>
            <person name="Li W."/>
            <person name="Zhang B."/>
            <person name="Hu W."/>
            <person name="Zhang Y."/>
            <person name="Tian X."/>
            <person name="Jiao Y."/>
            <person name="Liang X."/>
            <person name="Jin J."/>
            <person name="Gao L."/>
            <person name="Zheng W."/>
            <person name="Hao B."/>
            <person name="Liu S."/>
            <person name="Wang W."/>
            <person name="Yuan L."/>
            <person name="Cao M."/>
            <person name="McDermott J."/>
            <person name="Samudrala R."/>
            <person name="Wang J."/>
            <person name="Wong G.K."/>
            <person name="Yang H."/>
        </authorList>
    </citation>
    <scope>NUCLEOTIDE SEQUENCE [LARGE SCALE GENOMIC DNA]</scope>
</reference>
<proteinExistence type="predicted"/>
<organism evidence="2">
    <name type="scientific">Oryza sativa subsp. japonica</name>
    <name type="common">Rice</name>
    <dbReference type="NCBI Taxonomy" id="39947"/>
    <lineage>
        <taxon>Eukaryota</taxon>
        <taxon>Viridiplantae</taxon>
        <taxon>Streptophyta</taxon>
        <taxon>Embryophyta</taxon>
        <taxon>Tracheophyta</taxon>
        <taxon>Spermatophyta</taxon>
        <taxon>Magnoliopsida</taxon>
        <taxon>Liliopsida</taxon>
        <taxon>Poales</taxon>
        <taxon>Poaceae</taxon>
        <taxon>BOP clade</taxon>
        <taxon>Oryzoideae</taxon>
        <taxon>Oryzeae</taxon>
        <taxon>Oryzinae</taxon>
        <taxon>Oryza</taxon>
        <taxon>Oryza sativa</taxon>
    </lineage>
</organism>
<dbReference type="AlphaFoldDB" id="B9FRP3"/>